<dbReference type="RefSeq" id="WP_307420188.1">
    <property type="nucleotide sequence ID" value="NZ_JAUSVT010000016.1"/>
</dbReference>
<dbReference type="EMBL" id="JAGINP010000018">
    <property type="protein sequence ID" value="MBP2294785.1"/>
    <property type="molecule type" value="Genomic_DNA"/>
</dbReference>
<comment type="caution">
    <text evidence="2">The sequence shown here is derived from an EMBL/GenBank/DDBJ whole genome shotgun (WGS) entry which is preliminary data.</text>
</comment>
<evidence type="ECO:0000313" key="2">
    <source>
        <dbReference type="EMBL" id="MBP2294785.1"/>
    </source>
</evidence>
<evidence type="ECO:0000313" key="3">
    <source>
        <dbReference type="Proteomes" id="UP000781958"/>
    </source>
</evidence>
<organism evidence="2 3">
    <name type="scientific">Azospirillum rugosum</name>
    <dbReference type="NCBI Taxonomy" id="416170"/>
    <lineage>
        <taxon>Bacteria</taxon>
        <taxon>Pseudomonadati</taxon>
        <taxon>Pseudomonadota</taxon>
        <taxon>Alphaproteobacteria</taxon>
        <taxon>Rhodospirillales</taxon>
        <taxon>Azospirillaceae</taxon>
        <taxon>Azospirillum</taxon>
    </lineage>
</organism>
<gene>
    <name evidence="2" type="ORF">J2851_004581</name>
</gene>
<name>A0ABS4SQG2_9PROT</name>
<dbReference type="Proteomes" id="UP000781958">
    <property type="component" value="Unassembled WGS sequence"/>
</dbReference>
<sequence length="57" mass="6309">MTKRIDTPPPPKSPIHPSDDRMPPYTPGSVPPPEGDVPRSDREKTPPPNTYPPKQNP</sequence>
<accession>A0ABS4SQG2</accession>
<feature type="region of interest" description="Disordered" evidence="1">
    <location>
        <begin position="1"/>
        <end position="57"/>
    </location>
</feature>
<protein>
    <submittedName>
        <fullName evidence="2">Uncharacterized protein</fullName>
    </submittedName>
</protein>
<feature type="compositionally biased region" description="Pro residues" evidence="1">
    <location>
        <begin position="46"/>
        <end position="57"/>
    </location>
</feature>
<feature type="compositionally biased region" description="Pro residues" evidence="1">
    <location>
        <begin position="24"/>
        <end position="35"/>
    </location>
</feature>
<keyword evidence="3" id="KW-1185">Reference proteome</keyword>
<feature type="compositionally biased region" description="Basic and acidic residues" evidence="1">
    <location>
        <begin position="36"/>
        <end position="45"/>
    </location>
</feature>
<proteinExistence type="predicted"/>
<evidence type="ECO:0000256" key="1">
    <source>
        <dbReference type="SAM" id="MobiDB-lite"/>
    </source>
</evidence>
<reference evidence="2 3" key="1">
    <citation type="submission" date="2021-03" db="EMBL/GenBank/DDBJ databases">
        <title>Genomic Encyclopedia of Type Strains, Phase III (KMG-III): the genomes of soil and plant-associated and newly described type strains.</title>
        <authorList>
            <person name="Whitman W."/>
        </authorList>
    </citation>
    <scope>NUCLEOTIDE SEQUENCE [LARGE SCALE GENOMIC DNA]</scope>
    <source>
        <strain evidence="2 3">IMMIB AFH-6</strain>
    </source>
</reference>